<dbReference type="AlphaFoldDB" id="A0A9X6U4U8"/>
<evidence type="ECO:0000313" key="3">
    <source>
        <dbReference type="Proteomes" id="UP000220127"/>
    </source>
</evidence>
<evidence type="ECO:0000313" key="4">
    <source>
        <dbReference type="Proteomes" id="UP000223445"/>
    </source>
</evidence>
<protein>
    <submittedName>
        <fullName evidence="1">Uncharacterized protein</fullName>
    </submittedName>
</protein>
<evidence type="ECO:0000313" key="1">
    <source>
        <dbReference type="EMBL" id="PED16396.1"/>
    </source>
</evidence>
<comment type="caution">
    <text evidence="1">The sequence shown here is derived from an EMBL/GenBank/DDBJ whole genome shotgun (WGS) entry which is preliminary data.</text>
</comment>
<dbReference type="EMBL" id="NVMD01000002">
    <property type="protein sequence ID" value="PED16396.1"/>
    <property type="molecule type" value="Genomic_DNA"/>
</dbReference>
<accession>A0A9X6U4U8</accession>
<gene>
    <name evidence="2" type="ORF">COE48_05125</name>
    <name evidence="1" type="ORF">CON01_00670</name>
</gene>
<proteinExistence type="predicted"/>
<reference evidence="3 4" key="1">
    <citation type="submission" date="2017-09" db="EMBL/GenBank/DDBJ databases">
        <title>Large-scale bioinformatics analysis of Bacillus genomes uncovers conserved roles of natural products in bacterial physiology.</title>
        <authorList>
            <consortium name="Agbiome Team Llc"/>
            <person name="Bleich R.M."/>
            <person name="Grubbs K.J."/>
            <person name="Santa Maria K.C."/>
            <person name="Allen S.E."/>
            <person name="Farag S."/>
            <person name="Shank E.A."/>
            <person name="Bowers A."/>
        </authorList>
    </citation>
    <scope>NUCLEOTIDE SEQUENCE [LARGE SCALE GENOMIC DNA]</scope>
    <source>
        <strain evidence="2 4">AFS030179</strain>
        <strain evidence="1 3">AFS094940</strain>
    </source>
</reference>
<name>A0A9X6U4U8_BACTU</name>
<dbReference type="EMBL" id="NUPM01000005">
    <property type="protein sequence ID" value="PGZ04967.1"/>
    <property type="molecule type" value="Genomic_DNA"/>
</dbReference>
<dbReference type="Proteomes" id="UP000220127">
    <property type="component" value="Unassembled WGS sequence"/>
</dbReference>
<organism evidence="1 3">
    <name type="scientific">Bacillus thuringiensis</name>
    <dbReference type="NCBI Taxonomy" id="1428"/>
    <lineage>
        <taxon>Bacteria</taxon>
        <taxon>Bacillati</taxon>
        <taxon>Bacillota</taxon>
        <taxon>Bacilli</taxon>
        <taxon>Bacillales</taxon>
        <taxon>Bacillaceae</taxon>
        <taxon>Bacillus</taxon>
        <taxon>Bacillus cereus group</taxon>
    </lineage>
</organism>
<dbReference type="RefSeq" id="WP_097877023.1">
    <property type="nucleotide sequence ID" value="NZ_NTYY01000019.1"/>
</dbReference>
<dbReference type="Proteomes" id="UP000223445">
    <property type="component" value="Unassembled WGS sequence"/>
</dbReference>
<sequence length="95" mass="11081">MAAIVISENLKTNIEKDSEAFTFLQDINKYYGFEKIVVTKTTFTDGRFFSKKMYSYYSIYIKISDCEYQHMMCFKSLGLQDVECYLLGYLNGLGI</sequence>
<evidence type="ECO:0000313" key="2">
    <source>
        <dbReference type="EMBL" id="PGZ04967.1"/>
    </source>
</evidence>